<evidence type="ECO:0000313" key="1">
    <source>
        <dbReference type="EMBL" id="WDE08915.1"/>
    </source>
</evidence>
<accession>A0AAE9ZAH6</accession>
<proteinExistence type="predicted"/>
<reference evidence="1" key="2">
    <citation type="submission" date="2020-07" db="EMBL/GenBank/DDBJ databases">
        <authorList>
            <person name="van Zyl L.J."/>
            <person name="Busche T."/>
            <person name="Ruckert C."/>
            <person name="Kalinowski J."/>
            <person name="Trindade M.I."/>
        </authorList>
    </citation>
    <scope>NUCLEOTIDE SEQUENCE</scope>
    <source>
        <strain evidence="1">XOM25</strain>
    </source>
</reference>
<protein>
    <submittedName>
        <fullName evidence="1">Uncharacterized protein</fullName>
    </submittedName>
</protein>
<dbReference type="Proteomes" id="UP000032352">
    <property type="component" value="Chromosome pTvir"/>
</dbReference>
<evidence type="ECO:0000313" key="3">
    <source>
        <dbReference type="Proteomes" id="UP000032352"/>
    </source>
</evidence>
<dbReference type="RefSeq" id="WP_044840768.1">
    <property type="nucleotide sequence ID" value="NZ_CP059734.1"/>
</dbReference>
<dbReference type="KEGG" id="tvd:SG34_029705"/>
<keyword evidence="3" id="KW-1185">Reference proteome</keyword>
<dbReference type="KEGG" id="tvd:SG34_034070"/>
<dbReference type="EMBL" id="CP059734">
    <property type="protein sequence ID" value="WDE08915.1"/>
    <property type="molecule type" value="Genomic_DNA"/>
</dbReference>
<sequence>MLSIIELQHLMDAEKKNIDFFIQKNFDLIKLQFATRMRKQNVKKAKIFMATFILKKIPHFGGLISTAVEKVTHNKTLGETLDEAMTMYNIANIHLKKINSEITNETLRELAKAQLYIEFADELMRYIEQENSPFIQAVKLQFETKTPVVRTHLKRKLKSPEYIEMNVFH</sequence>
<reference evidence="1 3" key="3">
    <citation type="journal article" date="2022" name="Mar. Drugs">
        <title>Bioassay-Guided Fractionation Leads to the Detection of Cholic Acid Generated by the Rare Thalassomonas sp.</title>
        <authorList>
            <person name="Pheiffer F."/>
            <person name="Schneider Y.K."/>
            <person name="Hansen E.H."/>
            <person name="Andersen J.H."/>
            <person name="Isaksson J."/>
            <person name="Busche T."/>
            <person name="R C."/>
            <person name="Kalinowski J."/>
            <person name="Zyl L.V."/>
            <person name="Trindade M."/>
        </authorList>
    </citation>
    <scope>NUCLEOTIDE SEQUENCE [LARGE SCALE GENOMIC DNA]</scope>
    <source>
        <strain evidence="1 3">XOM25</strain>
    </source>
</reference>
<dbReference type="EMBL" id="CP059734">
    <property type="protein sequence ID" value="WDE08962.1"/>
    <property type="molecule type" value="Genomic_DNA"/>
</dbReference>
<reference evidence="1 3" key="1">
    <citation type="journal article" date="2015" name="Genome Announc.">
        <title>Draft Genome Sequences of Marine Isolates of Thalassomonas viridans and Thalassomonas actiniarum.</title>
        <authorList>
            <person name="Olonade I."/>
            <person name="van Zyl L.J."/>
            <person name="Trindade M."/>
        </authorList>
    </citation>
    <scope>NUCLEOTIDE SEQUENCE [LARGE SCALE GENOMIC DNA]</scope>
    <source>
        <strain evidence="1 3">XOM25</strain>
    </source>
</reference>
<dbReference type="AlphaFoldDB" id="A0AAE9ZAH6"/>
<evidence type="ECO:0000313" key="2">
    <source>
        <dbReference type="EMBL" id="WDE08962.1"/>
    </source>
</evidence>
<gene>
    <name evidence="2" type="ORF">SG34_029705</name>
    <name evidence="1" type="ORF">SG34_034070</name>
</gene>
<name>A0AAE9ZAH6_9GAMM</name>
<organism evidence="1 3">
    <name type="scientific">Thalassomonas viridans</name>
    <dbReference type="NCBI Taxonomy" id="137584"/>
    <lineage>
        <taxon>Bacteria</taxon>
        <taxon>Pseudomonadati</taxon>
        <taxon>Pseudomonadota</taxon>
        <taxon>Gammaproteobacteria</taxon>
        <taxon>Alteromonadales</taxon>
        <taxon>Colwelliaceae</taxon>
        <taxon>Thalassomonas</taxon>
    </lineage>
</organism>